<organism evidence="5 6">
    <name type="scientific">Nephila pilipes</name>
    <name type="common">Giant wood spider</name>
    <name type="synonym">Nephila maculata</name>
    <dbReference type="NCBI Taxonomy" id="299642"/>
    <lineage>
        <taxon>Eukaryota</taxon>
        <taxon>Metazoa</taxon>
        <taxon>Ecdysozoa</taxon>
        <taxon>Arthropoda</taxon>
        <taxon>Chelicerata</taxon>
        <taxon>Arachnida</taxon>
        <taxon>Araneae</taxon>
        <taxon>Araneomorphae</taxon>
        <taxon>Entelegynae</taxon>
        <taxon>Araneoidea</taxon>
        <taxon>Nephilidae</taxon>
        <taxon>Nephila</taxon>
    </lineage>
</organism>
<evidence type="ECO:0000256" key="4">
    <source>
        <dbReference type="SAM" id="Phobius"/>
    </source>
</evidence>
<feature type="transmembrane region" description="Helical" evidence="4">
    <location>
        <begin position="145"/>
        <end position="164"/>
    </location>
</feature>
<proteinExistence type="predicted"/>
<feature type="transmembrane region" description="Helical" evidence="4">
    <location>
        <begin position="98"/>
        <end position="125"/>
    </location>
</feature>
<evidence type="ECO:0000256" key="1">
    <source>
        <dbReference type="ARBA" id="ARBA00022692"/>
    </source>
</evidence>
<evidence type="ECO:0000313" key="5">
    <source>
        <dbReference type="EMBL" id="GFU27219.1"/>
    </source>
</evidence>
<evidence type="ECO:0000256" key="2">
    <source>
        <dbReference type="ARBA" id="ARBA00022989"/>
    </source>
</evidence>
<dbReference type="AlphaFoldDB" id="A0A8X6QMQ9"/>
<feature type="transmembrane region" description="Helical" evidence="4">
    <location>
        <begin position="196"/>
        <end position="219"/>
    </location>
</feature>
<reference evidence="5" key="1">
    <citation type="submission" date="2020-08" db="EMBL/GenBank/DDBJ databases">
        <title>Multicomponent nature underlies the extraordinary mechanical properties of spider dragline silk.</title>
        <authorList>
            <person name="Kono N."/>
            <person name="Nakamura H."/>
            <person name="Mori M."/>
            <person name="Yoshida Y."/>
            <person name="Ohtoshi R."/>
            <person name="Malay A.D."/>
            <person name="Moran D.A.P."/>
            <person name="Tomita M."/>
            <person name="Numata K."/>
            <person name="Arakawa K."/>
        </authorList>
    </citation>
    <scope>NUCLEOTIDE SEQUENCE</scope>
</reference>
<evidence type="ECO:0000256" key="3">
    <source>
        <dbReference type="ARBA" id="ARBA00023136"/>
    </source>
</evidence>
<protein>
    <submittedName>
        <fullName evidence="5">Uncharacterized protein</fullName>
    </submittedName>
</protein>
<feature type="transmembrane region" description="Helical" evidence="4">
    <location>
        <begin position="171"/>
        <end position="190"/>
    </location>
</feature>
<keyword evidence="6" id="KW-1185">Reference proteome</keyword>
<sequence length="394" mass="44754">MFPRVSNAREITASSEERGGKLVSCLLLGITFFIIASNKLLTTITLPTLEIVTDFNLERRRIMFLNACYIGHIFGCIFAGLLFDFLDRPKNKQLAFTLMLIALALTAACVPLSQTTFVIGITFLINGICIKFCKIGRTDYKNENLIYLFWGCFVLGRFFSIGIACKCLTPLRMIAIDLGLLLCSGCFFALTTKEEIIVLWIATGLVGLAGSSLLPTTFAWLTTHIFVNSKVITYCYVVATISLFVSTFLKSPALSELYENPVICIVLTPIIYALILIVQIIVFNRRKDTGGWSREIREHQPQNNTRIFPVFNPWVRKSEPENETVVPRYVMDLDSIKSNVKQENRTTVNMLRDMENQSEVEIHTKHTKSLIKKIKKRSRKQMKLISILYVVKLY</sequence>
<feature type="transmembrane region" description="Helical" evidence="4">
    <location>
        <begin position="21"/>
        <end position="42"/>
    </location>
</feature>
<name>A0A8X6QMQ9_NEPPI</name>
<feature type="transmembrane region" description="Helical" evidence="4">
    <location>
        <begin position="62"/>
        <end position="86"/>
    </location>
</feature>
<accession>A0A8X6QMQ9</accession>
<dbReference type="Proteomes" id="UP000887013">
    <property type="component" value="Unassembled WGS sequence"/>
</dbReference>
<dbReference type="PANTHER" id="PTHR23121:SF9">
    <property type="entry name" value="SODIUM-DEPENDENT GLUCOSE TRANSPORTER 1"/>
    <property type="match status" value="1"/>
</dbReference>
<gene>
    <name evidence="5" type="primary">AVEN_138436_1</name>
    <name evidence="5" type="ORF">NPIL_59011</name>
</gene>
<keyword evidence="2 4" id="KW-1133">Transmembrane helix</keyword>
<keyword evidence="1 4" id="KW-0812">Transmembrane</keyword>
<dbReference type="EMBL" id="BMAW01082015">
    <property type="protein sequence ID" value="GFU27219.1"/>
    <property type="molecule type" value="Genomic_DNA"/>
</dbReference>
<comment type="caution">
    <text evidence="5">The sequence shown here is derived from an EMBL/GenBank/DDBJ whole genome shotgun (WGS) entry which is preliminary data.</text>
</comment>
<keyword evidence="3 4" id="KW-0472">Membrane</keyword>
<feature type="transmembrane region" description="Helical" evidence="4">
    <location>
        <begin position="231"/>
        <end position="249"/>
    </location>
</feature>
<dbReference type="PANTHER" id="PTHR23121">
    <property type="entry name" value="SODIUM-DEPENDENT GLUCOSE TRANSPORTER 1"/>
    <property type="match status" value="1"/>
</dbReference>
<feature type="transmembrane region" description="Helical" evidence="4">
    <location>
        <begin position="261"/>
        <end position="284"/>
    </location>
</feature>
<evidence type="ECO:0000313" key="6">
    <source>
        <dbReference type="Proteomes" id="UP000887013"/>
    </source>
</evidence>
<dbReference type="OrthoDB" id="6437245at2759"/>